<dbReference type="Pfam" id="PF00415">
    <property type="entry name" value="RCC1"/>
    <property type="match status" value="1"/>
</dbReference>
<evidence type="ECO:0000313" key="2">
    <source>
        <dbReference type="Proteomes" id="UP000650628"/>
    </source>
</evidence>
<comment type="caution">
    <text evidence="1">The sequence shown here is derived from an EMBL/GenBank/DDBJ whole genome shotgun (WGS) entry which is preliminary data.</text>
</comment>
<accession>A0A8J3TL47</accession>
<dbReference type="PROSITE" id="PS50012">
    <property type="entry name" value="RCC1_3"/>
    <property type="match status" value="1"/>
</dbReference>
<dbReference type="InterPro" id="IPR009091">
    <property type="entry name" value="RCC1/BLIP-II"/>
</dbReference>
<sequence>MHSHSVASTIWARRAAAGIGVTLLAVIVALGACPTSAAPTDRVKAWGLNSFGQIGDGSTSNRTLPVGIRTGRIGIVSISGGGAHTVVF</sequence>
<organism evidence="1 2">
    <name type="scientific">Planotetraspora mira</name>
    <dbReference type="NCBI Taxonomy" id="58121"/>
    <lineage>
        <taxon>Bacteria</taxon>
        <taxon>Bacillati</taxon>
        <taxon>Actinomycetota</taxon>
        <taxon>Actinomycetes</taxon>
        <taxon>Streptosporangiales</taxon>
        <taxon>Streptosporangiaceae</taxon>
        <taxon>Planotetraspora</taxon>
    </lineage>
</organism>
<name>A0A8J3TL47_9ACTN</name>
<keyword evidence="2" id="KW-1185">Reference proteome</keyword>
<reference evidence="1 2" key="1">
    <citation type="submission" date="2021-01" db="EMBL/GenBank/DDBJ databases">
        <title>Whole genome shotgun sequence of Planotetraspora mira NBRC 15435.</title>
        <authorList>
            <person name="Komaki H."/>
            <person name="Tamura T."/>
        </authorList>
    </citation>
    <scope>NUCLEOTIDE SEQUENCE [LARGE SCALE GENOMIC DNA]</scope>
    <source>
        <strain evidence="1 2">NBRC 15435</strain>
    </source>
</reference>
<dbReference type="AlphaFoldDB" id="A0A8J3TL47"/>
<evidence type="ECO:0000313" key="1">
    <source>
        <dbReference type="EMBL" id="GII27766.1"/>
    </source>
</evidence>
<dbReference type="Proteomes" id="UP000650628">
    <property type="component" value="Unassembled WGS sequence"/>
</dbReference>
<protein>
    <submittedName>
        <fullName evidence="1">Uncharacterized protein</fullName>
    </submittedName>
</protein>
<dbReference type="SUPFAM" id="SSF50985">
    <property type="entry name" value="RCC1/BLIP-II"/>
    <property type="match status" value="1"/>
</dbReference>
<dbReference type="InterPro" id="IPR000408">
    <property type="entry name" value="Reg_chr_condens"/>
</dbReference>
<dbReference type="RefSeq" id="WP_203951786.1">
    <property type="nucleotide sequence ID" value="NZ_BOOO01000004.1"/>
</dbReference>
<dbReference type="Gene3D" id="2.130.10.30">
    <property type="entry name" value="Regulator of chromosome condensation 1/beta-lactamase-inhibitor protein II"/>
    <property type="match status" value="1"/>
</dbReference>
<proteinExistence type="predicted"/>
<dbReference type="EMBL" id="BOOO01000004">
    <property type="protein sequence ID" value="GII27766.1"/>
    <property type="molecule type" value="Genomic_DNA"/>
</dbReference>
<gene>
    <name evidence="1" type="ORF">Pmi06nite_12080</name>
</gene>